<dbReference type="PANTHER" id="PTHR22938:SF0">
    <property type="entry name" value="E3 UBIQUITIN-PROTEIN LIGASE ZNF598"/>
    <property type="match status" value="1"/>
</dbReference>
<evidence type="ECO:0000313" key="3">
    <source>
        <dbReference type="EMBL" id="KAL2508570.1"/>
    </source>
</evidence>
<name>A0ABD1T7A2_9LAMI</name>
<comment type="caution">
    <text evidence="3">The sequence shown here is derived from an EMBL/GenBank/DDBJ whole genome shotgun (WGS) entry which is preliminary data.</text>
</comment>
<sequence length="217" mass="25212">MDDTCAVCADILNWVAYGPCGHNEVCSTCVARCRFISHDRCCSICKTPSNIVFATKDLGQYTKRIGDFSVLPSDVEEGRVGNYWYHADTQAFFDDLDHYKMIKSMCELSCSVCYRMEDQPIDKFRRKEKFKDIQELKDHLFHKHNLFMCSTCLEGRKAFICEQRMYTRAQLTRHINRGDEEVDGTEIDRGGFMGHPMCEFCSISFYGESEHLHTYVH</sequence>
<gene>
    <name evidence="3" type="ORF">Fot_32217</name>
</gene>
<dbReference type="AlphaFoldDB" id="A0ABD1T7A2"/>
<keyword evidence="4" id="KW-1185">Reference proteome</keyword>
<dbReference type="InterPro" id="IPR001841">
    <property type="entry name" value="Znf_RING"/>
</dbReference>
<dbReference type="EMBL" id="JBFOLJ010000009">
    <property type="protein sequence ID" value="KAL2508570.1"/>
    <property type="molecule type" value="Genomic_DNA"/>
</dbReference>
<reference evidence="4" key="1">
    <citation type="submission" date="2024-07" db="EMBL/GenBank/DDBJ databases">
        <title>Two chromosome-level genome assemblies of Korean endemic species Abeliophyllum distichum and Forsythia ovata (Oleaceae).</title>
        <authorList>
            <person name="Jang H."/>
        </authorList>
    </citation>
    <scope>NUCLEOTIDE SEQUENCE [LARGE SCALE GENOMIC DNA]</scope>
</reference>
<evidence type="ECO:0000256" key="1">
    <source>
        <dbReference type="PROSITE-ProRule" id="PRU00175"/>
    </source>
</evidence>
<dbReference type="PANTHER" id="PTHR22938">
    <property type="entry name" value="ZINC FINGER PROTEIN 598"/>
    <property type="match status" value="1"/>
</dbReference>
<dbReference type="InterPro" id="IPR044288">
    <property type="entry name" value="ZNF598/HEL2"/>
</dbReference>
<evidence type="ECO:0000259" key="2">
    <source>
        <dbReference type="PROSITE" id="PS50089"/>
    </source>
</evidence>
<dbReference type="Proteomes" id="UP001604277">
    <property type="component" value="Unassembled WGS sequence"/>
</dbReference>
<dbReference type="GO" id="GO:0008270">
    <property type="term" value="F:zinc ion binding"/>
    <property type="evidence" value="ECO:0007669"/>
    <property type="project" value="UniProtKB-KW"/>
</dbReference>
<feature type="domain" description="RING-type" evidence="2">
    <location>
        <begin position="5"/>
        <end position="46"/>
    </location>
</feature>
<keyword evidence="1" id="KW-0863">Zinc-finger</keyword>
<protein>
    <submittedName>
        <fullName evidence="3">RING/U-box superfamily protein</fullName>
    </submittedName>
</protein>
<keyword evidence="1" id="KW-0479">Metal-binding</keyword>
<accession>A0ABD1T7A2</accession>
<evidence type="ECO:0000313" key="4">
    <source>
        <dbReference type="Proteomes" id="UP001604277"/>
    </source>
</evidence>
<keyword evidence="1" id="KW-0862">Zinc</keyword>
<dbReference type="PROSITE" id="PS50089">
    <property type="entry name" value="ZF_RING_2"/>
    <property type="match status" value="1"/>
</dbReference>
<organism evidence="3 4">
    <name type="scientific">Forsythia ovata</name>
    <dbReference type="NCBI Taxonomy" id="205694"/>
    <lineage>
        <taxon>Eukaryota</taxon>
        <taxon>Viridiplantae</taxon>
        <taxon>Streptophyta</taxon>
        <taxon>Embryophyta</taxon>
        <taxon>Tracheophyta</taxon>
        <taxon>Spermatophyta</taxon>
        <taxon>Magnoliopsida</taxon>
        <taxon>eudicotyledons</taxon>
        <taxon>Gunneridae</taxon>
        <taxon>Pentapetalae</taxon>
        <taxon>asterids</taxon>
        <taxon>lamiids</taxon>
        <taxon>Lamiales</taxon>
        <taxon>Oleaceae</taxon>
        <taxon>Forsythieae</taxon>
        <taxon>Forsythia</taxon>
    </lineage>
</organism>
<proteinExistence type="predicted"/>